<sequence length="82" mass="9143">MRQVGTPRDRLPVALGLATRQFSARATPDAGFLSQLIAERHHLATQRAKRRAPVDDALRTYDAGGRISERRMPPGYRMSIDA</sequence>
<dbReference type="EMBL" id="JACRAF010000061">
    <property type="protein sequence ID" value="MBI4923769.1"/>
    <property type="molecule type" value="Genomic_DNA"/>
</dbReference>
<protein>
    <submittedName>
        <fullName evidence="1">Uncharacterized protein</fullName>
    </submittedName>
</protein>
<name>A0A933L3U4_9HYPH</name>
<comment type="caution">
    <text evidence="1">The sequence shown here is derived from an EMBL/GenBank/DDBJ whole genome shotgun (WGS) entry which is preliminary data.</text>
</comment>
<dbReference type="AlphaFoldDB" id="A0A933L3U4"/>
<dbReference type="Proteomes" id="UP000782610">
    <property type="component" value="Unassembled WGS sequence"/>
</dbReference>
<evidence type="ECO:0000313" key="1">
    <source>
        <dbReference type="EMBL" id="MBI4923769.1"/>
    </source>
</evidence>
<accession>A0A933L3U4</accession>
<proteinExistence type="predicted"/>
<gene>
    <name evidence="1" type="ORF">HY834_18685</name>
</gene>
<reference evidence="1" key="1">
    <citation type="submission" date="2020-07" db="EMBL/GenBank/DDBJ databases">
        <title>Huge and variable diversity of episymbiotic CPR bacteria and DPANN archaea in groundwater ecosystems.</title>
        <authorList>
            <person name="He C.Y."/>
            <person name="Keren R."/>
            <person name="Whittaker M."/>
            <person name="Farag I.F."/>
            <person name="Doudna J."/>
            <person name="Cate J.H.D."/>
            <person name="Banfield J.F."/>
        </authorList>
    </citation>
    <scope>NUCLEOTIDE SEQUENCE</scope>
    <source>
        <strain evidence="1">NC_groundwater_1586_Pr3_B-0.1um_66_15</strain>
    </source>
</reference>
<evidence type="ECO:0000313" key="2">
    <source>
        <dbReference type="Proteomes" id="UP000782610"/>
    </source>
</evidence>
<organism evidence="1 2">
    <name type="scientific">Devosia nanyangense</name>
    <dbReference type="NCBI Taxonomy" id="1228055"/>
    <lineage>
        <taxon>Bacteria</taxon>
        <taxon>Pseudomonadati</taxon>
        <taxon>Pseudomonadota</taxon>
        <taxon>Alphaproteobacteria</taxon>
        <taxon>Hyphomicrobiales</taxon>
        <taxon>Devosiaceae</taxon>
        <taxon>Devosia</taxon>
    </lineage>
</organism>